<reference evidence="2" key="1">
    <citation type="submission" date="2020-05" db="EMBL/GenBank/DDBJ databases">
        <authorList>
            <person name="Chiriac C."/>
            <person name="Salcher M."/>
            <person name="Ghai R."/>
            <person name="Kavagutti S V."/>
        </authorList>
    </citation>
    <scope>NUCLEOTIDE SEQUENCE</scope>
</reference>
<evidence type="ECO:0000256" key="1">
    <source>
        <dbReference type="SAM" id="MobiDB-lite"/>
    </source>
</evidence>
<proteinExistence type="predicted"/>
<gene>
    <name evidence="2" type="ORF">UFOVP381_20</name>
</gene>
<dbReference type="EMBL" id="LR798318">
    <property type="protein sequence ID" value="CAB5223276.1"/>
    <property type="molecule type" value="Genomic_DNA"/>
</dbReference>
<name>A0A6J7WZ39_9CAUD</name>
<protein>
    <submittedName>
        <fullName evidence="2">Uncharacterized protein</fullName>
    </submittedName>
</protein>
<organism evidence="2">
    <name type="scientific">uncultured Caudovirales phage</name>
    <dbReference type="NCBI Taxonomy" id="2100421"/>
    <lineage>
        <taxon>Viruses</taxon>
        <taxon>Duplodnaviria</taxon>
        <taxon>Heunggongvirae</taxon>
        <taxon>Uroviricota</taxon>
        <taxon>Caudoviricetes</taxon>
        <taxon>Peduoviridae</taxon>
        <taxon>Maltschvirus</taxon>
        <taxon>Maltschvirus maltsch</taxon>
    </lineage>
</organism>
<sequence>MSPEALLSILMCVGVRGFGFDPHPPIDRQAGWLVMTGTPPTPSASPLKTISKNATL</sequence>
<evidence type="ECO:0000313" key="2">
    <source>
        <dbReference type="EMBL" id="CAB5223276.1"/>
    </source>
</evidence>
<feature type="compositionally biased region" description="Polar residues" evidence="1">
    <location>
        <begin position="44"/>
        <end position="56"/>
    </location>
</feature>
<feature type="region of interest" description="Disordered" evidence="1">
    <location>
        <begin position="37"/>
        <end position="56"/>
    </location>
</feature>
<accession>A0A6J7WZ39</accession>